<evidence type="ECO:0000313" key="2">
    <source>
        <dbReference type="Proteomes" id="UP000824881"/>
    </source>
</evidence>
<dbReference type="Proteomes" id="UP000824881">
    <property type="component" value="Unassembled WGS sequence"/>
</dbReference>
<keyword evidence="2" id="KW-1185">Reference proteome</keyword>
<name>A0ACB7INH2_PLECO</name>
<proteinExistence type="predicted"/>
<dbReference type="EMBL" id="WQMT02000008">
    <property type="protein sequence ID" value="KAG9219734.1"/>
    <property type="molecule type" value="Genomic_DNA"/>
</dbReference>
<comment type="caution">
    <text evidence="1">The sequence shown here is derived from an EMBL/GenBank/DDBJ whole genome shotgun (WGS) entry which is preliminary data.</text>
</comment>
<organism evidence="1 2">
    <name type="scientific">Pleurotus cornucopiae</name>
    <name type="common">Cornucopia mushroom</name>
    <dbReference type="NCBI Taxonomy" id="5321"/>
    <lineage>
        <taxon>Eukaryota</taxon>
        <taxon>Fungi</taxon>
        <taxon>Dikarya</taxon>
        <taxon>Basidiomycota</taxon>
        <taxon>Agaricomycotina</taxon>
        <taxon>Agaricomycetes</taxon>
        <taxon>Agaricomycetidae</taxon>
        <taxon>Agaricales</taxon>
        <taxon>Pleurotineae</taxon>
        <taxon>Pleurotaceae</taxon>
        <taxon>Pleurotus</taxon>
    </lineage>
</organism>
<reference evidence="1 2" key="1">
    <citation type="journal article" date="2021" name="Appl. Environ. Microbiol.">
        <title>Genetic linkage and physical mapping for an oyster mushroom Pleurotus cornucopiae and QTL analysis for the trait cap color.</title>
        <authorList>
            <person name="Zhang Y."/>
            <person name="Gao W."/>
            <person name="Sonnenberg A."/>
            <person name="Chen Q."/>
            <person name="Zhang J."/>
            <person name="Huang C."/>
        </authorList>
    </citation>
    <scope>NUCLEOTIDE SEQUENCE [LARGE SCALE GENOMIC DNA]</scope>
    <source>
        <strain evidence="1">CCMSSC00406</strain>
    </source>
</reference>
<protein>
    <submittedName>
        <fullName evidence="1">Uncharacterized protein</fullName>
    </submittedName>
</protein>
<sequence length="431" mass="48118">MATGDAKDTSQSVDFAERLPIELIQHIIAHLDDRVEDYYHEDRGNRRPIPCGLAACSLVCRAWSHICRARIFRAVSLKYGVHRRLSFLYSTAPHLYKRIRNLCITLSPSTFEDWIPDCTGRFTNVSELRLDAEFITGPILGVLSDFGIMSLLPTLRLKRLALDYWGVDEAMLDLIPILSACSNTLESLSLEIYEVYRQAEGSDSPLPPSVCLYALRNLNIISSICTPPPTNLIECPNLESLTVECTYGDSRWNIPSWIPASLSELILHGDPTLDFPDFITAIRPSILRITISRLRNYTLLDIMTWIGGWVGHLPDQTSLRQLAIVINGRHPSYSSLYPEVADYAPLCSVILPLFSRGGLEKISLNIAVYKKGTADDTIATSRAVGAVEEAFAPILEEVSVNGFQCITCDHGKVDALLVKNMVETFRDGRFV</sequence>
<evidence type="ECO:0000313" key="1">
    <source>
        <dbReference type="EMBL" id="KAG9219734.1"/>
    </source>
</evidence>
<accession>A0ACB7INH2</accession>
<gene>
    <name evidence="1" type="ORF">CCMSSC00406_0010323</name>
</gene>